<feature type="transmembrane region" description="Helical" evidence="8">
    <location>
        <begin position="283"/>
        <end position="307"/>
    </location>
</feature>
<dbReference type="InterPro" id="IPR004326">
    <property type="entry name" value="Mlo"/>
</dbReference>
<dbReference type="PANTHER" id="PTHR31942:SF72">
    <property type="entry name" value="MLO-LIKE PROTEIN"/>
    <property type="match status" value="1"/>
</dbReference>
<name>A0A7J6WIZ4_THATH</name>
<protein>
    <submittedName>
        <fullName evidence="9">Mlo-like protein</fullName>
    </submittedName>
</protein>
<organism evidence="9 10">
    <name type="scientific">Thalictrum thalictroides</name>
    <name type="common">Rue-anemone</name>
    <name type="synonym">Anemone thalictroides</name>
    <dbReference type="NCBI Taxonomy" id="46969"/>
    <lineage>
        <taxon>Eukaryota</taxon>
        <taxon>Viridiplantae</taxon>
        <taxon>Streptophyta</taxon>
        <taxon>Embryophyta</taxon>
        <taxon>Tracheophyta</taxon>
        <taxon>Spermatophyta</taxon>
        <taxon>Magnoliopsida</taxon>
        <taxon>Ranunculales</taxon>
        <taxon>Ranunculaceae</taxon>
        <taxon>Thalictroideae</taxon>
        <taxon>Thalictrum</taxon>
    </lineage>
</organism>
<evidence type="ECO:0000256" key="4">
    <source>
        <dbReference type="ARBA" id="ARBA00022821"/>
    </source>
</evidence>
<accession>A0A7J6WIZ4</accession>
<proteinExistence type="inferred from homology"/>
<keyword evidence="7" id="KW-0568">Pathogenesis-related protein</keyword>
<evidence type="ECO:0000256" key="3">
    <source>
        <dbReference type="ARBA" id="ARBA00022692"/>
    </source>
</evidence>
<dbReference type="AlphaFoldDB" id="A0A7J6WIZ4"/>
<evidence type="ECO:0000256" key="6">
    <source>
        <dbReference type="ARBA" id="ARBA00023136"/>
    </source>
</evidence>
<keyword evidence="4" id="KW-0611">Plant defense</keyword>
<evidence type="ECO:0000256" key="7">
    <source>
        <dbReference type="ARBA" id="ARBA00023265"/>
    </source>
</evidence>
<evidence type="ECO:0000256" key="1">
    <source>
        <dbReference type="ARBA" id="ARBA00004141"/>
    </source>
</evidence>
<keyword evidence="3 8" id="KW-0812">Transmembrane</keyword>
<reference evidence="9 10" key="1">
    <citation type="submission" date="2020-06" db="EMBL/GenBank/DDBJ databases">
        <title>Transcriptomic and genomic resources for Thalictrum thalictroides and T. hernandezii: Facilitating candidate gene discovery in an emerging model plant lineage.</title>
        <authorList>
            <person name="Arias T."/>
            <person name="Riano-Pachon D.M."/>
            <person name="Di Stilio V.S."/>
        </authorList>
    </citation>
    <scope>NUCLEOTIDE SEQUENCE [LARGE SCALE GENOMIC DNA]</scope>
    <source>
        <strain evidence="10">cv. WT478/WT964</strain>
        <tissue evidence="9">Leaves</tissue>
    </source>
</reference>
<comment type="caution">
    <text evidence="9">The sequence shown here is derived from an EMBL/GenBank/DDBJ whole genome shotgun (WGS) entry which is preliminary data.</text>
</comment>
<gene>
    <name evidence="9" type="ORF">FRX31_013071</name>
</gene>
<comment type="subcellular location">
    <subcellularLocation>
        <location evidence="1">Membrane</location>
        <topology evidence="1">Multi-pass membrane protein</topology>
    </subcellularLocation>
</comment>
<evidence type="ECO:0000313" key="10">
    <source>
        <dbReference type="Proteomes" id="UP000554482"/>
    </source>
</evidence>
<evidence type="ECO:0000256" key="5">
    <source>
        <dbReference type="ARBA" id="ARBA00022989"/>
    </source>
</evidence>
<evidence type="ECO:0000256" key="8">
    <source>
        <dbReference type="SAM" id="Phobius"/>
    </source>
</evidence>
<dbReference type="EMBL" id="JABWDY010014791">
    <property type="protein sequence ID" value="KAF5197346.1"/>
    <property type="molecule type" value="Genomic_DNA"/>
</dbReference>
<feature type="transmembrane region" description="Helical" evidence="8">
    <location>
        <begin position="322"/>
        <end position="347"/>
    </location>
</feature>
<evidence type="ECO:0000256" key="2">
    <source>
        <dbReference type="ARBA" id="ARBA00006574"/>
    </source>
</evidence>
<evidence type="ECO:0000313" key="9">
    <source>
        <dbReference type="EMBL" id="KAF5197346.1"/>
    </source>
</evidence>
<dbReference type="Proteomes" id="UP000554482">
    <property type="component" value="Unassembled WGS sequence"/>
</dbReference>
<keyword evidence="10" id="KW-1185">Reference proteome</keyword>
<feature type="transmembrane region" description="Helical" evidence="8">
    <location>
        <begin position="18"/>
        <end position="42"/>
    </location>
</feature>
<dbReference type="PANTHER" id="PTHR31942">
    <property type="entry name" value="MLO-LIKE PROTEIN 1"/>
    <property type="match status" value="1"/>
</dbReference>
<keyword evidence="5 8" id="KW-1133">Transmembrane helix</keyword>
<keyword evidence="6 8" id="KW-0472">Membrane</keyword>
<feature type="transmembrane region" description="Helical" evidence="8">
    <location>
        <begin position="63"/>
        <end position="80"/>
    </location>
</feature>
<dbReference type="GO" id="GO:0016020">
    <property type="term" value="C:membrane"/>
    <property type="evidence" value="ECO:0007669"/>
    <property type="project" value="UniProtKB-SubCell"/>
</dbReference>
<feature type="transmembrane region" description="Helical" evidence="8">
    <location>
        <begin position="128"/>
        <end position="149"/>
    </location>
</feature>
<dbReference type="OrthoDB" id="1388414at2759"/>
<dbReference type="GO" id="GO:0006952">
    <property type="term" value="P:defense response"/>
    <property type="evidence" value="ECO:0007669"/>
    <property type="project" value="UniProtKB-KW"/>
</dbReference>
<sequence length="386" mass="44958">MAGEEGEEITTLERTPTWAVAIVCLILIIISTLIDHIIHFLSKFFRKRRKSLYQALYKIQSELMLYGFLSLLLTITKKPITKICIPRSAADAFLPCKFEELSSAIEEETFCHKQGKVSLLSEKGLNQLQILIFVLAFYHVVSCVLTFGLGMAKMRRWEAWEEETRTLEYQVSNDPRRFRLTKQTTFAQRHIKFWSEHRLLRWPVCFFRQFIGSVSKTDYTTLRHGFIMAHLAEGSDFNFQNYLKRTLDTDLQVVVGVSKASVILGTLVVKPHDNLFWFSRPQLLLYLMHFILFQNSFQLAFFTWTWYKFGLRSCYHRKTEDIVIRMAVGMIVQYLSGYVTLPLYALVTQMGSSMKKAMFTEQVIVGLNRWHNTAKENVTAGKTTLF</sequence>
<dbReference type="Pfam" id="PF03094">
    <property type="entry name" value="Mlo"/>
    <property type="match status" value="2"/>
</dbReference>
<comment type="similarity">
    <text evidence="2">Belongs to the MLO family.</text>
</comment>